<accession>A0A1B9FR42</accession>
<protein>
    <submittedName>
        <fullName evidence="2">Uncharacterized protein</fullName>
    </submittedName>
</protein>
<dbReference type="VEuPathDB" id="FungiDB:I302_08907"/>
<reference evidence="3" key="2">
    <citation type="submission" date="2013-07" db="EMBL/GenBank/DDBJ databases">
        <authorList>
            <consortium name="The Broad Institute Genome Sequencing Platform"/>
            <person name="Cuomo C."/>
            <person name="Litvintseva A."/>
            <person name="Chen Y."/>
            <person name="Heitman J."/>
            <person name="Sun S."/>
            <person name="Springer D."/>
            <person name="Dromer F."/>
            <person name="Young S.K."/>
            <person name="Zeng Q."/>
            <person name="Gargeya S."/>
            <person name="Fitzgerald M."/>
            <person name="Abouelleil A."/>
            <person name="Alvarado L."/>
            <person name="Berlin A.M."/>
            <person name="Chapman S.B."/>
            <person name="Dewar J."/>
            <person name="Goldberg J."/>
            <person name="Griggs A."/>
            <person name="Gujja S."/>
            <person name="Hansen M."/>
            <person name="Howarth C."/>
            <person name="Imamovic A."/>
            <person name="Larimer J."/>
            <person name="McCowan C."/>
            <person name="Murphy C."/>
            <person name="Pearson M."/>
            <person name="Priest M."/>
            <person name="Roberts A."/>
            <person name="Saif S."/>
            <person name="Shea T."/>
            <person name="Sykes S."/>
            <person name="Wortman J."/>
            <person name="Nusbaum C."/>
            <person name="Birren B."/>
        </authorList>
    </citation>
    <scope>NUCLEOTIDE SEQUENCE</scope>
    <source>
        <strain evidence="3">CBS 10118</strain>
    </source>
</reference>
<gene>
    <name evidence="2" type="ORF">I302_08907</name>
    <name evidence="3" type="ORF">I302_105019</name>
</gene>
<feature type="region of interest" description="Disordered" evidence="1">
    <location>
        <begin position="510"/>
        <end position="533"/>
    </location>
</feature>
<sequence length="548" mass="61916">MSFLKSPSAPRHYRSPIAPYIRSMPHLPFEVFLLLLSYDQSPTVLAKLCLLNTEIYKIVMPYLYRRVELDKSNWDRFLWGFEDKRPKEGPGSFVFKPPKELLDSIGKYSSGGAHRNGGDKDKRNSLDDVDGKKQEKKKEVVVVEPNPTTEGRKRKILGSIRILVIKDIPNITTSQTFLHIVNSTTEGVLFSGVRRLILDPQVLYSLAQWKHLSHLDDTNRYTRIHDHDFIIALNRAMPRSGKDEISISSLSLQSSDSPSTSDKLLPVDCHGYLSYAPEEEGFELEVSGSLLKLSDYHPSRTSDMINSFRIPRSKVFGYSKEMLQSSLTRDWGIRKFSWHDLTHEELPFLSNSSLRKVEYHFVKPSSRTTHNYMQGPASSNSFIQYQGGSNTGVDLLTRVVELRAILLKSKAAGLATKYRFIGTGLGVLYEEGKSEIELQEKIMGIVKNSDQGHTIGTEVIEDEWWVDHVDWSTSTSGLLSIEERQERGMEGAGSGAGGCDCYPVTKTAKTEDGSELKVASKLSERDTRRTERELGFEPYSDFIQNLSS</sequence>
<dbReference type="Proteomes" id="UP000092730">
    <property type="component" value="Chromosome 3"/>
</dbReference>
<feature type="compositionally biased region" description="Basic and acidic residues" evidence="1">
    <location>
        <begin position="116"/>
        <end position="139"/>
    </location>
</feature>
<evidence type="ECO:0000313" key="4">
    <source>
        <dbReference type="Proteomes" id="UP000092730"/>
    </source>
</evidence>
<dbReference type="EMBL" id="CP144543">
    <property type="protein sequence ID" value="WVW83003.1"/>
    <property type="molecule type" value="Genomic_DNA"/>
</dbReference>
<reference evidence="2" key="3">
    <citation type="submission" date="2016-07" db="EMBL/GenBank/DDBJ databases">
        <title>Evolution of pathogenesis and genome organization in the Tremellales.</title>
        <authorList>
            <person name="Cuomo C."/>
            <person name="Litvintseva A."/>
            <person name="Heitman J."/>
            <person name="Chen Y."/>
            <person name="Sun S."/>
            <person name="Springer D."/>
            <person name="Dromer F."/>
            <person name="Young S."/>
            <person name="Zeng Q."/>
            <person name="Chapman S."/>
            <person name="Gujja S."/>
            <person name="Saif S."/>
            <person name="Birren B."/>
        </authorList>
    </citation>
    <scope>NUCLEOTIDE SEQUENCE</scope>
    <source>
        <strain evidence="2">CBS 10118</strain>
    </source>
</reference>
<reference evidence="2" key="1">
    <citation type="submission" date="2013-07" db="EMBL/GenBank/DDBJ databases">
        <title>The Genome Sequence of Cryptococcus bestiolae CBS10118.</title>
        <authorList>
            <consortium name="The Broad Institute Genome Sequencing Platform"/>
            <person name="Cuomo C."/>
            <person name="Litvintseva A."/>
            <person name="Chen Y."/>
            <person name="Heitman J."/>
            <person name="Sun S."/>
            <person name="Springer D."/>
            <person name="Dromer F."/>
            <person name="Young S.K."/>
            <person name="Zeng Q."/>
            <person name="Gargeya S."/>
            <person name="Fitzgerald M."/>
            <person name="Abouelleil A."/>
            <person name="Alvarado L."/>
            <person name="Berlin A.M."/>
            <person name="Chapman S.B."/>
            <person name="Dewar J."/>
            <person name="Goldberg J."/>
            <person name="Griggs A."/>
            <person name="Gujja S."/>
            <person name="Hansen M."/>
            <person name="Howarth C."/>
            <person name="Imamovic A."/>
            <person name="Larimer J."/>
            <person name="McCowan C."/>
            <person name="Murphy C."/>
            <person name="Pearson M."/>
            <person name="Priest M."/>
            <person name="Roberts A."/>
            <person name="Saif S."/>
            <person name="Shea T."/>
            <person name="Sykes S."/>
            <person name="Wortman J."/>
            <person name="Nusbaum C."/>
            <person name="Birren B."/>
        </authorList>
    </citation>
    <scope>NUCLEOTIDE SEQUENCE [LARGE SCALE GENOMIC DNA]</scope>
    <source>
        <strain evidence="2">CBS 10118</strain>
    </source>
</reference>
<evidence type="ECO:0000313" key="3">
    <source>
        <dbReference type="EMBL" id="WVW83003.1"/>
    </source>
</evidence>
<dbReference type="KEGG" id="kbi:30213306"/>
<evidence type="ECO:0000256" key="1">
    <source>
        <dbReference type="SAM" id="MobiDB-lite"/>
    </source>
</evidence>
<keyword evidence="4" id="KW-1185">Reference proteome</keyword>
<dbReference type="GeneID" id="30213306"/>
<organism evidence="2">
    <name type="scientific">Kwoniella bestiolae CBS 10118</name>
    <dbReference type="NCBI Taxonomy" id="1296100"/>
    <lineage>
        <taxon>Eukaryota</taxon>
        <taxon>Fungi</taxon>
        <taxon>Dikarya</taxon>
        <taxon>Basidiomycota</taxon>
        <taxon>Agaricomycotina</taxon>
        <taxon>Tremellomycetes</taxon>
        <taxon>Tremellales</taxon>
        <taxon>Cryptococcaceae</taxon>
        <taxon>Kwoniella</taxon>
    </lineage>
</organism>
<dbReference type="OrthoDB" id="2564479at2759"/>
<reference evidence="3" key="4">
    <citation type="submission" date="2024-02" db="EMBL/GenBank/DDBJ databases">
        <title>Comparative genomics of Cryptococcus and Kwoniella reveals pathogenesis evolution and contrasting modes of karyotype evolution via chromosome fusion or intercentromeric recombination.</title>
        <authorList>
            <person name="Coelho M.A."/>
            <person name="David-Palma M."/>
            <person name="Shea T."/>
            <person name="Bowers K."/>
            <person name="McGinley-Smith S."/>
            <person name="Mohammad A.W."/>
            <person name="Gnirke A."/>
            <person name="Yurkov A.M."/>
            <person name="Nowrousian M."/>
            <person name="Sun S."/>
            <person name="Cuomo C.A."/>
            <person name="Heitman J."/>
        </authorList>
    </citation>
    <scope>NUCLEOTIDE SEQUENCE</scope>
    <source>
        <strain evidence="3">CBS 10118</strain>
    </source>
</reference>
<proteinExistence type="predicted"/>
<dbReference type="RefSeq" id="XP_019042305.1">
    <property type="nucleotide sequence ID" value="XM_019195482.1"/>
</dbReference>
<name>A0A1B9FR42_9TREE</name>
<dbReference type="EMBL" id="KV700382">
    <property type="protein sequence ID" value="OCF21235.1"/>
    <property type="molecule type" value="Genomic_DNA"/>
</dbReference>
<feature type="compositionally biased region" description="Basic and acidic residues" evidence="1">
    <location>
        <begin position="522"/>
        <end position="533"/>
    </location>
</feature>
<evidence type="ECO:0000313" key="2">
    <source>
        <dbReference type="EMBL" id="OCF21235.1"/>
    </source>
</evidence>
<dbReference type="AlphaFoldDB" id="A0A1B9FR42"/>
<feature type="region of interest" description="Disordered" evidence="1">
    <location>
        <begin position="106"/>
        <end position="139"/>
    </location>
</feature>